<dbReference type="Proteomes" id="UP000814176">
    <property type="component" value="Unassembled WGS sequence"/>
</dbReference>
<dbReference type="EMBL" id="JADCUA010000035">
    <property type="protein sequence ID" value="KAH9829847.1"/>
    <property type="molecule type" value="Genomic_DNA"/>
</dbReference>
<dbReference type="RefSeq" id="XP_047773210.1">
    <property type="nucleotide sequence ID" value="XM_047921180.1"/>
</dbReference>
<reference evidence="1 2" key="1">
    <citation type="journal article" date="2021" name="Environ. Microbiol.">
        <title>Gene family expansions and transcriptome signatures uncover fungal adaptations to wood decay.</title>
        <authorList>
            <person name="Hage H."/>
            <person name="Miyauchi S."/>
            <person name="Viragh M."/>
            <person name="Drula E."/>
            <person name="Min B."/>
            <person name="Chaduli D."/>
            <person name="Navarro D."/>
            <person name="Favel A."/>
            <person name="Norest M."/>
            <person name="Lesage-Meessen L."/>
            <person name="Balint B."/>
            <person name="Merenyi Z."/>
            <person name="de Eugenio L."/>
            <person name="Morin E."/>
            <person name="Martinez A.T."/>
            <person name="Baldrian P."/>
            <person name="Stursova M."/>
            <person name="Martinez M.J."/>
            <person name="Novotny C."/>
            <person name="Magnuson J.K."/>
            <person name="Spatafora J.W."/>
            <person name="Maurice S."/>
            <person name="Pangilinan J."/>
            <person name="Andreopoulos W."/>
            <person name="LaButti K."/>
            <person name="Hundley H."/>
            <person name="Na H."/>
            <person name="Kuo A."/>
            <person name="Barry K."/>
            <person name="Lipzen A."/>
            <person name="Henrissat B."/>
            <person name="Riley R."/>
            <person name="Ahrendt S."/>
            <person name="Nagy L.G."/>
            <person name="Grigoriev I.V."/>
            <person name="Martin F."/>
            <person name="Rosso M.N."/>
        </authorList>
    </citation>
    <scope>NUCLEOTIDE SEQUENCE [LARGE SCALE GENOMIC DNA]</scope>
    <source>
        <strain evidence="1 2">CIRM-BRFM 1785</strain>
    </source>
</reference>
<gene>
    <name evidence="1" type="ORF">C8Q71DRAFT_717677</name>
</gene>
<proteinExistence type="predicted"/>
<evidence type="ECO:0008006" key="3">
    <source>
        <dbReference type="Google" id="ProtNLM"/>
    </source>
</evidence>
<keyword evidence="2" id="KW-1185">Reference proteome</keyword>
<sequence length="267" mass="29341">MKTAKKHNVSFAAIKLGPALKQALPIWYHLGAKKRLRMLNNTKISDCLRDKHGVSRVADLLRLSARPCYRGALLMSNDFVPPSCDCADCMADTMKGCKHPLGCCRAAANLMRQVKPKWNPGFEPTPDGLTLTQKRQDKNAEALEGEGDVIFDPSLTSGDLLMEAFRVFVDPKVHDEPPAMRARSGRIVSEEAGTVYIEGPVNRKRLPPGSRPMPSNMGFVHFPATPEHSMLVIPATGQKDVLCQQGEVIAALKAVEVIPRDVPLRLL</sequence>
<comment type="caution">
    <text evidence="1">The sequence shown here is derived from an EMBL/GenBank/DDBJ whole genome shotgun (WGS) entry which is preliminary data.</text>
</comment>
<name>A0ABQ8K0A6_9APHY</name>
<dbReference type="GeneID" id="72001912"/>
<feature type="non-terminal residue" evidence="1">
    <location>
        <position position="267"/>
    </location>
</feature>
<protein>
    <recommendedName>
        <fullName evidence="3">SWIM-type domain-containing protein</fullName>
    </recommendedName>
</protein>
<accession>A0ABQ8K0A6</accession>
<organism evidence="1 2">
    <name type="scientific">Rhodofomes roseus</name>
    <dbReference type="NCBI Taxonomy" id="34475"/>
    <lineage>
        <taxon>Eukaryota</taxon>
        <taxon>Fungi</taxon>
        <taxon>Dikarya</taxon>
        <taxon>Basidiomycota</taxon>
        <taxon>Agaricomycotina</taxon>
        <taxon>Agaricomycetes</taxon>
        <taxon>Polyporales</taxon>
        <taxon>Rhodofomes</taxon>
    </lineage>
</organism>
<evidence type="ECO:0000313" key="1">
    <source>
        <dbReference type="EMBL" id="KAH9829847.1"/>
    </source>
</evidence>
<evidence type="ECO:0000313" key="2">
    <source>
        <dbReference type="Proteomes" id="UP000814176"/>
    </source>
</evidence>